<keyword evidence="2" id="KW-1185">Reference proteome</keyword>
<organism evidence="1 2">
    <name type="scientific">Anaeramoeba flamelloides</name>
    <dbReference type="NCBI Taxonomy" id="1746091"/>
    <lineage>
        <taxon>Eukaryota</taxon>
        <taxon>Metamonada</taxon>
        <taxon>Anaeramoebidae</taxon>
        <taxon>Anaeramoeba</taxon>
    </lineage>
</organism>
<dbReference type="EMBL" id="JAOAOG010000233">
    <property type="protein sequence ID" value="KAJ6238231.1"/>
    <property type="molecule type" value="Genomic_DNA"/>
</dbReference>
<dbReference type="SUPFAM" id="SSF54277">
    <property type="entry name" value="CAD &amp; PB1 domains"/>
    <property type="match status" value="1"/>
</dbReference>
<evidence type="ECO:0008006" key="3">
    <source>
        <dbReference type="Google" id="ProtNLM"/>
    </source>
</evidence>
<evidence type="ECO:0000313" key="1">
    <source>
        <dbReference type="EMBL" id="KAJ6238231.1"/>
    </source>
</evidence>
<sequence>MSSQTTQQQTLLELGKQYNQLQNENSLSKLQTQETQAKIEHSQLLLGIIPKSIHRTIICRFVDNKKSTDIEFNSDMEFVHFITIINTKIEQTHYITYFDTTKDEVIIEDGEDLYIAVHEYLVFLKTLNQNEISKNPPLRFNLNTKNKHYALLKKNSINQQEKKKSQLSNEEEIEKKNKSQQNLCVTYKIGFSKQFPFRYIQIPIEMTYFELQAMLTKIFGEFSSIKFRDLEHEWIPIAGEDSLRYCMSEICASNLKGKNQKGVLMLGKL</sequence>
<protein>
    <recommendedName>
        <fullName evidence="3">PB1 domain-containing protein</fullName>
    </recommendedName>
</protein>
<dbReference type="Proteomes" id="UP001150062">
    <property type="component" value="Unassembled WGS sequence"/>
</dbReference>
<reference evidence="1" key="1">
    <citation type="submission" date="2022-08" db="EMBL/GenBank/DDBJ databases">
        <title>Novel sulfate-reducing endosymbionts in the free-living metamonad Anaeramoeba.</title>
        <authorList>
            <person name="Jerlstrom-Hultqvist J."/>
            <person name="Cepicka I."/>
            <person name="Gallot-Lavallee L."/>
            <person name="Salas-Leiva D."/>
            <person name="Curtis B.A."/>
            <person name="Zahonova K."/>
            <person name="Pipaliya S."/>
            <person name="Dacks J."/>
            <person name="Roger A.J."/>
        </authorList>
    </citation>
    <scope>NUCLEOTIDE SEQUENCE</scope>
    <source>
        <strain evidence="1">Schooner1</strain>
    </source>
</reference>
<accession>A0ABQ8Y0D9</accession>
<gene>
    <name evidence="1" type="ORF">M0813_26198</name>
</gene>
<name>A0ABQ8Y0D9_9EUKA</name>
<proteinExistence type="predicted"/>
<comment type="caution">
    <text evidence="1">The sequence shown here is derived from an EMBL/GenBank/DDBJ whole genome shotgun (WGS) entry which is preliminary data.</text>
</comment>
<evidence type="ECO:0000313" key="2">
    <source>
        <dbReference type="Proteomes" id="UP001150062"/>
    </source>
</evidence>